<evidence type="ECO:0000313" key="3">
    <source>
        <dbReference type="Proteomes" id="UP001059041"/>
    </source>
</evidence>
<organism evidence="2 3">
    <name type="scientific">Triplophysa rosa</name>
    <name type="common">Cave loach</name>
    <dbReference type="NCBI Taxonomy" id="992332"/>
    <lineage>
        <taxon>Eukaryota</taxon>
        <taxon>Metazoa</taxon>
        <taxon>Chordata</taxon>
        <taxon>Craniata</taxon>
        <taxon>Vertebrata</taxon>
        <taxon>Euteleostomi</taxon>
        <taxon>Actinopterygii</taxon>
        <taxon>Neopterygii</taxon>
        <taxon>Teleostei</taxon>
        <taxon>Ostariophysi</taxon>
        <taxon>Cypriniformes</taxon>
        <taxon>Nemacheilidae</taxon>
        <taxon>Triplophysa</taxon>
    </lineage>
</organism>
<name>A0A9W7TP68_TRIRA</name>
<keyword evidence="1" id="KW-0472">Membrane</keyword>
<evidence type="ECO:0000256" key="1">
    <source>
        <dbReference type="SAM" id="Phobius"/>
    </source>
</evidence>
<reference evidence="2" key="1">
    <citation type="submission" date="2021-02" db="EMBL/GenBank/DDBJ databases">
        <title>Comparative genomics reveals that relaxation of natural selection precedes convergent phenotypic evolution of cavefish.</title>
        <authorList>
            <person name="Peng Z."/>
        </authorList>
    </citation>
    <scope>NUCLEOTIDE SEQUENCE</scope>
    <source>
        <tissue evidence="2">Muscle</tissue>
    </source>
</reference>
<gene>
    <name evidence="2" type="ORF">IRJ41_021147</name>
</gene>
<accession>A0A9W7TP68</accession>
<keyword evidence="3" id="KW-1185">Reference proteome</keyword>
<protein>
    <submittedName>
        <fullName evidence="2">Uncharacterized protein</fullName>
    </submittedName>
</protein>
<keyword evidence="1" id="KW-1133">Transmembrane helix</keyword>
<dbReference type="AlphaFoldDB" id="A0A9W7TP68"/>
<keyword evidence="1" id="KW-0812">Transmembrane</keyword>
<dbReference type="Proteomes" id="UP001059041">
    <property type="component" value="Linkage Group LG15"/>
</dbReference>
<feature type="transmembrane region" description="Helical" evidence="1">
    <location>
        <begin position="28"/>
        <end position="51"/>
    </location>
</feature>
<dbReference type="EMBL" id="JAFHDT010000015">
    <property type="protein sequence ID" value="KAI7800016.1"/>
    <property type="molecule type" value="Genomic_DNA"/>
</dbReference>
<sequence length="185" mass="20671">MDSKDARGSFESGGGDARCSCSSARRNVAAVFVIQSLLAAMCAAFSLYIFFSQTSGSHKQHDTGIYLDMTSEDEFTAIWNKSVDLKDKKKVVLSCAGPYMVYLWTCVRSYGPVKPANLTMQQGNKIVYQHTLRGNVCQETQSVVMLSQKREVTFKLEHFNTDIRRLHLGLHYMLGAQCFPDPPPV</sequence>
<evidence type="ECO:0000313" key="2">
    <source>
        <dbReference type="EMBL" id="KAI7800016.1"/>
    </source>
</evidence>
<proteinExistence type="predicted"/>
<comment type="caution">
    <text evidence="2">The sequence shown here is derived from an EMBL/GenBank/DDBJ whole genome shotgun (WGS) entry which is preliminary data.</text>
</comment>